<protein>
    <submittedName>
        <fullName evidence="1">Uncharacterized protein</fullName>
    </submittedName>
</protein>
<accession>A0A1Y2GP25</accession>
<keyword evidence="2" id="KW-1185">Reference proteome</keyword>
<dbReference type="RefSeq" id="XP_021881848.1">
    <property type="nucleotide sequence ID" value="XM_022026519.1"/>
</dbReference>
<dbReference type="Proteomes" id="UP000193648">
    <property type="component" value="Unassembled WGS sequence"/>
</dbReference>
<name>A0A1Y2GP25_9FUNG</name>
<reference evidence="1 2" key="1">
    <citation type="submission" date="2016-07" db="EMBL/GenBank/DDBJ databases">
        <title>Pervasive Adenine N6-methylation of Active Genes in Fungi.</title>
        <authorList>
            <consortium name="DOE Joint Genome Institute"/>
            <person name="Mondo S.J."/>
            <person name="Dannebaum R.O."/>
            <person name="Kuo R.C."/>
            <person name="Labutti K."/>
            <person name="Haridas S."/>
            <person name="Kuo A."/>
            <person name="Salamov A."/>
            <person name="Ahrendt S.R."/>
            <person name="Lipzen A."/>
            <person name="Sullivan W."/>
            <person name="Andreopoulos W.B."/>
            <person name="Clum A."/>
            <person name="Lindquist E."/>
            <person name="Daum C."/>
            <person name="Ramamoorthy G.K."/>
            <person name="Gryganskyi A."/>
            <person name="Culley D."/>
            <person name="Magnuson J.K."/>
            <person name="James T.Y."/>
            <person name="O'Malley M.A."/>
            <person name="Stajich J.E."/>
            <person name="Spatafora J.W."/>
            <person name="Visel A."/>
            <person name="Grigoriev I.V."/>
        </authorList>
    </citation>
    <scope>NUCLEOTIDE SEQUENCE [LARGE SCALE GENOMIC DNA]</scope>
    <source>
        <strain evidence="1 2">NRRL 3116</strain>
    </source>
</reference>
<evidence type="ECO:0000313" key="2">
    <source>
        <dbReference type="Proteomes" id="UP000193648"/>
    </source>
</evidence>
<comment type="caution">
    <text evidence="1">The sequence shown here is derived from an EMBL/GenBank/DDBJ whole genome shotgun (WGS) entry which is preliminary data.</text>
</comment>
<dbReference type="InParanoid" id="A0A1Y2GP25"/>
<sequence length="164" mass="18242">MENSMNGGMNPVNNEEGSGGGLLLLRDMDRIANNLKIHDQEAARRNEAPMFEGVTAKTCEERWVVLFQKHKDRVSQMYSLPLLVFIISGIRNATIQCKTQDPDKTEISTIRLPLVNCLANKTDIRSHVADSMGMVTSLSDLFDTSIAMLPSECSYITAIFPFST</sequence>
<gene>
    <name evidence="1" type="ORF">BCR41DRAFT_370273</name>
</gene>
<dbReference type="GeneID" id="33568362"/>
<dbReference type="OrthoDB" id="2422335at2759"/>
<proteinExistence type="predicted"/>
<dbReference type="EMBL" id="MCFF01000016">
    <property type="protein sequence ID" value="ORZ17461.1"/>
    <property type="molecule type" value="Genomic_DNA"/>
</dbReference>
<organism evidence="1 2">
    <name type="scientific">Lobosporangium transversale</name>
    <dbReference type="NCBI Taxonomy" id="64571"/>
    <lineage>
        <taxon>Eukaryota</taxon>
        <taxon>Fungi</taxon>
        <taxon>Fungi incertae sedis</taxon>
        <taxon>Mucoromycota</taxon>
        <taxon>Mortierellomycotina</taxon>
        <taxon>Mortierellomycetes</taxon>
        <taxon>Mortierellales</taxon>
        <taxon>Mortierellaceae</taxon>
        <taxon>Lobosporangium</taxon>
    </lineage>
</organism>
<dbReference type="AlphaFoldDB" id="A0A1Y2GP25"/>
<evidence type="ECO:0000313" key="1">
    <source>
        <dbReference type="EMBL" id="ORZ17461.1"/>
    </source>
</evidence>